<organism evidence="3 4">
    <name type="scientific">Streptomyces kasugaensis</name>
    <dbReference type="NCBI Taxonomy" id="1946"/>
    <lineage>
        <taxon>Bacteria</taxon>
        <taxon>Bacillati</taxon>
        <taxon>Actinomycetota</taxon>
        <taxon>Actinomycetes</taxon>
        <taxon>Kitasatosporales</taxon>
        <taxon>Streptomycetaceae</taxon>
        <taxon>Streptomyces</taxon>
    </lineage>
</organism>
<name>A0A4V2JJ48_STRKA</name>
<protein>
    <submittedName>
        <fullName evidence="3">DUF4328 domain-containing protein</fullName>
    </submittedName>
</protein>
<keyword evidence="1" id="KW-0812">Transmembrane</keyword>
<proteinExistence type="predicted"/>
<keyword evidence="4" id="KW-1185">Reference proteome</keyword>
<dbReference type="AlphaFoldDB" id="A0A4V2JJ48"/>
<comment type="caution">
    <text evidence="3">The sequence shown here is derived from an EMBL/GenBank/DDBJ whole genome shotgun (WGS) entry which is preliminary data.</text>
</comment>
<dbReference type="InterPro" id="IPR025565">
    <property type="entry name" value="DUF4328"/>
</dbReference>
<dbReference type="EMBL" id="SIXH01000014">
    <property type="protein sequence ID" value="TBO61111.1"/>
    <property type="molecule type" value="Genomic_DNA"/>
</dbReference>
<reference evidence="3 4" key="1">
    <citation type="submission" date="2019-02" db="EMBL/GenBank/DDBJ databases">
        <title>Draft Genome Sequence of Streptomyces sp. AM-2504, identified by 16S rRNA comparative analysis as a Streptomyces Kasugaensis strain.</title>
        <authorList>
            <person name="Napolioni V."/>
            <person name="Giuliodori A.M."/>
            <person name="Spurio R."/>
            <person name="Fabbretti A."/>
        </authorList>
    </citation>
    <scope>NUCLEOTIDE SEQUENCE [LARGE SCALE GENOMIC DNA]</scope>
    <source>
        <strain evidence="3 4">AM-2504</strain>
    </source>
</reference>
<evidence type="ECO:0000256" key="1">
    <source>
        <dbReference type="SAM" id="Phobius"/>
    </source>
</evidence>
<dbReference type="Proteomes" id="UP000292452">
    <property type="component" value="Unassembled WGS sequence"/>
</dbReference>
<evidence type="ECO:0000259" key="2">
    <source>
        <dbReference type="Pfam" id="PF14219"/>
    </source>
</evidence>
<keyword evidence="1" id="KW-1133">Transmembrane helix</keyword>
<keyword evidence="1" id="KW-0472">Membrane</keyword>
<feature type="domain" description="DUF4328" evidence="2">
    <location>
        <begin position="99"/>
        <end position="255"/>
    </location>
</feature>
<feature type="transmembrane region" description="Helical" evidence="1">
    <location>
        <begin position="61"/>
        <end position="84"/>
    </location>
</feature>
<sequence>MESVSVLCTGCRTVMTVHPSGRCEGCERASGLPRDIAVPVAVPATRPHPAVRTASPWGPAAAVLALLGISAAAAVFSIVVHFQLYGLLDLISGDGPDDVALDAAERADNLQSLADWCQLATLLPTAIAFVVWLRRVRLNAEVFVPDGHRRARGWVIGGWLVPGINFWFPKQIADDIWRASRPYAPDGTPQRASLAPVTLWWAAWLADFAVGCVYGGLIVKAEEPDEFRTAIDALIVDDVLTVVVAGLAALFVALLSRMQTAKLRQGPLPTLVVSLE</sequence>
<feature type="transmembrane region" description="Helical" evidence="1">
    <location>
        <begin position="113"/>
        <end position="133"/>
    </location>
</feature>
<evidence type="ECO:0000313" key="3">
    <source>
        <dbReference type="EMBL" id="TBO61111.1"/>
    </source>
</evidence>
<accession>A0A4V2JJ48</accession>
<gene>
    <name evidence="3" type="ORF">EYS09_02780</name>
</gene>
<dbReference type="Pfam" id="PF14219">
    <property type="entry name" value="DUF4328"/>
    <property type="match status" value="1"/>
</dbReference>
<feature type="transmembrane region" description="Helical" evidence="1">
    <location>
        <begin position="239"/>
        <end position="256"/>
    </location>
</feature>
<feature type="transmembrane region" description="Helical" evidence="1">
    <location>
        <begin position="199"/>
        <end position="219"/>
    </location>
</feature>
<evidence type="ECO:0000313" key="4">
    <source>
        <dbReference type="Proteomes" id="UP000292452"/>
    </source>
</evidence>